<keyword evidence="1" id="KW-1133">Transmembrane helix</keyword>
<dbReference type="PANTHER" id="PTHR36833">
    <property type="entry name" value="SLR0610 PROTEIN-RELATED"/>
    <property type="match status" value="1"/>
</dbReference>
<evidence type="ECO:0000313" key="2">
    <source>
        <dbReference type="EMBL" id="AGC47899.1"/>
    </source>
</evidence>
<name>L7UN59_MYXSD</name>
<dbReference type="RefSeq" id="WP_015352153.1">
    <property type="nucleotide sequence ID" value="NC_020126.1"/>
</dbReference>
<proteinExistence type="predicted"/>
<dbReference type="PATRIC" id="fig|1278073.3.peg.6724"/>
<dbReference type="eggNOG" id="COG3694">
    <property type="taxonomic scope" value="Bacteria"/>
</dbReference>
<feature type="transmembrane region" description="Helical" evidence="1">
    <location>
        <begin position="151"/>
        <end position="176"/>
    </location>
</feature>
<dbReference type="InterPro" id="IPR010390">
    <property type="entry name" value="ABC-2_transporter-like"/>
</dbReference>
<dbReference type="OrthoDB" id="9788195at2"/>
<evidence type="ECO:0000313" key="3">
    <source>
        <dbReference type="Proteomes" id="UP000011131"/>
    </source>
</evidence>
<sequence>MVRRYLRLFGVQLKASTLQALQYRVDFFTEGFTSLCWTFTALAPLFVVYGGRPEVEGWSFGQALLVVGWFTLLQGILEGAINPSLTGVVEHIRKGTLDFVLLKPADAQFLVSTQRFLPWRAFNVLTGLGLFVYAFSLLGHGPSPLGLVTSLVLLCTSTLLLYSLWILTVSAAFFVVRVDNLTYLFSSIFDFARWPSSVFKGVARGALTLVFTYVIPLALMTTFPAEAMLGRLPMTSLVGAVVGSLVFSWVARRVWIRSIGHYTSASS</sequence>
<dbReference type="HOGENOM" id="CLU_071040_0_0_7"/>
<protein>
    <recommendedName>
        <fullName evidence="4">ABC transporter permease</fullName>
    </recommendedName>
</protein>
<keyword evidence="1" id="KW-0812">Transmembrane</keyword>
<keyword evidence="1" id="KW-0472">Membrane</keyword>
<organism evidence="2 3">
    <name type="scientific">Myxococcus stipitatus (strain DSM 14675 / JCM 12634 / Mx s8)</name>
    <dbReference type="NCBI Taxonomy" id="1278073"/>
    <lineage>
        <taxon>Bacteria</taxon>
        <taxon>Pseudomonadati</taxon>
        <taxon>Myxococcota</taxon>
        <taxon>Myxococcia</taxon>
        <taxon>Myxococcales</taxon>
        <taxon>Cystobacterineae</taxon>
        <taxon>Myxococcaceae</taxon>
        <taxon>Myxococcus</taxon>
    </lineage>
</organism>
<dbReference type="PANTHER" id="PTHR36833:SF2">
    <property type="entry name" value="SLR0610 PROTEIN"/>
    <property type="match status" value="1"/>
</dbReference>
<feature type="transmembrane region" description="Helical" evidence="1">
    <location>
        <begin position="197"/>
        <end position="220"/>
    </location>
</feature>
<dbReference type="Proteomes" id="UP000011131">
    <property type="component" value="Chromosome"/>
</dbReference>
<feature type="transmembrane region" description="Helical" evidence="1">
    <location>
        <begin position="232"/>
        <end position="251"/>
    </location>
</feature>
<feature type="transmembrane region" description="Helical" evidence="1">
    <location>
        <begin position="57"/>
        <end position="77"/>
    </location>
</feature>
<dbReference type="KEGG" id="msd:MYSTI_06626"/>
<reference evidence="2 3" key="1">
    <citation type="journal article" date="2013" name="Genome Announc.">
        <title>Complete genome sequence of Myxococcus stipitatus strain DSM 14675, a fruiting myxobacterium.</title>
        <authorList>
            <person name="Huntley S."/>
            <person name="Kneip S."/>
            <person name="Treuner-Lange A."/>
            <person name="Sogaard-Andersen L."/>
        </authorList>
    </citation>
    <scope>NUCLEOTIDE SEQUENCE [LARGE SCALE GENOMIC DNA]</scope>
    <source>
        <strain evidence="3">DSM 14675 / JCM 12634 / Mx s8</strain>
    </source>
</reference>
<gene>
    <name evidence="2" type="ordered locus">MYSTI_06626</name>
</gene>
<dbReference type="AlphaFoldDB" id="L7UN59"/>
<feature type="transmembrane region" description="Helical" evidence="1">
    <location>
        <begin position="32"/>
        <end position="51"/>
    </location>
</feature>
<evidence type="ECO:0008006" key="4">
    <source>
        <dbReference type="Google" id="ProtNLM"/>
    </source>
</evidence>
<dbReference type="Pfam" id="PF06182">
    <property type="entry name" value="ABC2_membrane_6"/>
    <property type="match status" value="1"/>
</dbReference>
<dbReference type="EMBL" id="CP004025">
    <property type="protein sequence ID" value="AGC47899.1"/>
    <property type="molecule type" value="Genomic_DNA"/>
</dbReference>
<feature type="transmembrane region" description="Helical" evidence="1">
    <location>
        <begin position="121"/>
        <end position="139"/>
    </location>
</feature>
<evidence type="ECO:0000256" key="1">
    <source>
        <dbReference type="SAM" id="Phobius"/>
    </source>
</evidence>
<accession>L7UN59</accession>
<keyword evidence="3" id="KW-1185">Reference proteome</keyword>
<dbReference type="STRING" id="1278073.MYSTI_06626"/>